<sequence length="353" mass="39379">MANLKEILIIGGTGAQGIPVVEALSASQRYRVRVLTRDTTSIRAQQLAKLPNVALIQGKVDDQKDLHEAFKGVYGAWVNLDTFTLGEKNELFYGIRAYEIARHEGVKHYIWASTSYALKRANWDEKYRFAHGDVKGRITDLILAQGQEGMKSSVLSTVPYMNMLVDGLFVPMKQPDGSFVWANPATAGKFPLIALEDVGYYSLWLFDNLSESAGLDLRVVTDYVSFADIANTFTSVTGKKGVHQSVPLEAYLKLAEPWPNAPANWFTGPSNAAPDESALLWRENLSGWWRYWDDGKDGVVDMDLLTRIHPNRIKSLEEWMRQVGYDGQHKPGNVLKGVEDLIQANVITSANKA</sequence>
<name>A0A0D0C2D8_9AGAR</name>
<accession>A0A0D0C2D8</accession>
<evidence type="ECO:0000313" key="4">
    <source>
        <dbReference type="EMBL" id="KIK62281.1"/>
    </source>
</evidence>
<gene>
    <name evidence="4" type="ORF">GYMLUDRAFT_42227</name>
</gene>
<dbReference type="Proteomes" id="UP000053593">
    <property type="component" value="Unassembled WGS sequence"/>
</dbReference>
<dbReference type="HOGENOM" id="CLU_007383_8_0_1"/>
<dbReference type="OrthoDB" id="300709at2759"/>
<keyword evidence="5" id="KW-1185">Reference proteome</keyword>
<dbReference type="EMBL" id="KN834768">
    <property type="protein sequence ID" value="KIK62281.1"/>
    <property type="molecule type" value="Genomic_DNA"/>
</dbReference>
<comment type="similarity">
    <text evidence="1">Belongs to the NmrA-type oxidoreductase family.</text>
</comment>
<reference evidence="4 5" key="1">
    <citation type="submission" date="2014-04" db="EMBL/GenBank/DDBJ databases">
        <title>Evolutionary Origins and Diversification of the Mycorrhizal Mutualists.</title>
        <authorList>
            <consortium name="DOE Joint Genome Institute"/>
            <consortium name="Mycorrhizal Genomics Consortium"/>
            <person name="Kohler A."/>
            <person name="Kuo A."/>
            <person name="Nagy L.G."/>
            <person name="Floudas D."/>
            <person name="Copeland A."/>
            <person name="Barry K.W."/>
            <person name="Cichocki N."/>
            <person name="Veneault-Fourrey C."/>
            <person name="LaButti K."/>
            <person name="Lindquist E.A."/>
            <person name="Lipzen A."/>
            <person name="Lundell T."/>
            <person name="Morin E."/>
            <person name="Murat C."/>
            <person name="Riley R."/>
            <person name="Ohm R."/>
            <person name="Sun H."/>
            <person name="Tunlid A."/>
            <person name="Henrissat B."/>
            <person name="Grigoriev I.V."/>
            <person name="Hibbett D.S."/>
            <person name="Martin F."/>
        </authorList>
    </citation>
    <scope>NUCLEOTIDE SEQUENCE [LARGE SCALE GENOMIC DNA]</scope>
    <source>
        <strain evidence="4 5">FD-317 M1</strain>
    </source>
</reference>
<dbReference type="Pfam" id="PF05368">
    <property type="entry name" value="NmrA"/>
    <property type="match status" value="1"/>
</dbReference>
<dbReference type="PANTHER" id="PTHR42748">
    <property type="entry name" value="NITROGEN METABOLITE REPRESSION PROTEIN NMRA FAMILY MEMBER"/>
    <property type="match status" value="1"/>
</dbReference>
<dbReference type="AlphaFoldDB" id="A0A0D0C2D8"/>
<dbReference type="SUPFAM" id="SSF51735">
    <property type="entry name" value="NAD(P)-binding Rossmann-fold domains"/>
    <property type="match status" value="1"/>
</dbReference>
<evidence type="ECO:0000259" key="3">
    <source>
        <dbReference type="Pfam" id="PF05368"/>
    </source>
</evidence>
<evidence type="ECO:0000256" key="2">
    <source>
        <dbReference type="ARBA" id="ARBA00022857"/>
    </source>
</evidence>
<dbReference type="GO" id="GO:0005634">
    <property type="term" value="C:nucleus"/>
    <property type="evidence" value="ECO:0007669"/>
    <property type="project" value="TreeGrafter"/>
</dbReference>
<feature type="domain" description="NmrA-like" evidence="3">
    <location>
        <begin position="5"/>
        <end position="254"/>
    </location>
</feature>
<evidence type="ECO:0000256" key="1">
    <source>
        <dbReference type="ARBA" id="ARBA00006328"/>
    </source>
</evidence>
<dbReference type="Gene3D" id="3.40.50.720">
    <property type="entry name" value="NAD(P)-binding Rossmann-like Domain"/>
    <property type="match status" value="1"/>
</dbReference>
<dbReference type="InterPro" id="IPR036291">
    <property type="entry name" value="NAD(P)-bd_dom_sf"/>
</dbReference>
<dbReference type="PANTHER" id="PTHR42748:SF14">
    <property type="entry name" value="SNOAL-LIKE DOMAIN-CONTAINING PROTEIN"/>
    <property type="match status" value="1"/>
</dbReference>
<protein>
    <submittedName>
        <fullName evidence="4">Unplaced genomic scaffold GYMLUscaffold_20, whole genome shotgun sequence</fullName>
    </submittedName>
</protein>
<keyword evidence="2" id="KW-0521">NADP</keyword>
<organism evidence="4 5">
    <name type="scientific">Collybiopsis luxurians FD-317 M1</name>
    <dbReference type="NCBI Taxonomy" id="944289"/>
    <lineage>
        <taxon>Eukaryota</taxon>
        <taxon>Fungi</taxon>
        <taxon>Dikarya</taxon>
        <taxon>Basidiomycota</taxon>
        <taxon>Agaricomycotina</taxon>
        <taxon>Agaricomycetes</taxon>
        <taxon>Agaricomycetidae</taxon>
        <taxon>Agaricales</taxon>
        <taxon>Marasmiineae</taxon>
        <taxon>Omphalotaceae</taxon>
        <taxon>Collybiopsis</taxon>
        <taxon>Collybiopsis luxurians</taxon>
    </lineage>
</organism>
<evidence type="ECO:0000313" key="5">
    <source>
        <dbReference type="Proteomes" id="UP000053593"/>
    </source>
</evidence>
<dbReference type="InterPro" id="IPR051164">
    <property type="entry name" value="NmrA-like_oxidored"/>
</dbReference>
<dbReference type="Gene3D" id="3.90.25.10">
    <property type="entry name" value="UDP-galactose 4-epimerase, domain 1"/>
    <property type="match status" value="1"/>
</dbReference>
<dbReference type="InterPro" id="IPR008030">
    <property type="entry name" value="NmrA-like"/>
</dbReference>
<proteinExistence type="inferred from homology"/>